<organism evidence="7 8">
    <name type="scientific">Brachymonas denitrificans DSM 15123</name>
    <dbReference type="NCBI Taxonomy" id="1121117"/>
    <lineage>
        <taxon>Bacteria</taxon>
        <taxon>Pseudomonadati</taxon>
        <taxon>Pseudomonadota</taxon>
        <taxon>Betaproteobacteria</taxon>
        <taxon>Burkholderiales</taxon>
        <taxon>Comamonadaceae</taxon>
        <taxon>Brachymonas</taxon>
    </lineage>
</organism>
<feature type="transmembrane region" description="Helical" evidence="5">
    <location>
        <begin position="33"/>
        <end position="52"/>
    </location>
</feature>
<name>A0A1H8FSJ9_9BURK</name>
<sequence>MQALWMALGALFFAIMGVCIKLASQGYGTLEIVFYRGLTGVVLFSALLWLRGTPLATPVPLLHVRRNLAGITAMSLWFYAIGHLPFATSMTLNTMSSVWLGTLVIVAAWWKTRRIAYPWLFVAVLCGFVGVVLLLNPRMAGNDPLAALLGLISGMMSAVAYLQVSALGRAGEPETRTVFYFSLGTTLVGLVGVLLFSGFSPLEWRTAWLLPATGIFASLGQWCMTRAYTRGSTLVVATLQYLGIVYASLFSLWLFHERLEPAAWLGMVIIVLSGIAATWVRQHQAMRQAAQNAG</sequence>
<feature type="transmembrane region" description="Helical" evidence="5">
    <location>
        <begin position="234"/>
        <end position="255"/>
    </location>
</feature>
<keyword evidence="8" id="KW-1185">Reference proteome</keyword>
<dbReference type="OrthoDB" id="8524934at2"/>
<feature type="transmembrane region" description="Helical" evidence="5">
    <location>
        <begin position="205"/>
        <end position="222"/>
    </location>
</feature>
<dbReference type="InterPro" id="IPR000620">
    <property type="entry name" value="EamA_dom"/>
</dbReference>
<protein>
    <submittedName>
        <fullName evidence="7">S-adenosylmethionine uptake transporter</fullName>
    </submittedName>
</protein>
<comment type="subcellular location">
    <subcellularLocation>
        <location evidence="1">Membrane</location>
        <topology evidence="1">Multi-pass membrane protein</topology>
    </subcellularLocation>
</comment>
<evidence type="ECO:0000256" key="4">
    <source>
        <dbReference type="ARBA" id="ARBA00023136"/>
    </source>
</evidence>
<dbReference type="SUPFAM" id="SSF103481">
    <property type="entry name" value="Multidrug resistance efflux transporter EmrE"/>
    <property type="match status" value="1"/>
</dbReference>
<keyword evidence="4 5" id="KW-0472">Membrane</keyword>
<dbReference type="RefSeq" id="WP_091814961.1">
    <property type="nucleotide sequence ID" value="NZ_FOCW01000001.1"/>
</dbReference>
<evidence type="ECO:0000313" key="7">
    <source>
        <dbReference type="EMBL" id="SEN34781.1"/>
    </source>
</evidence>
<dbReference type="GO" id="GO:0016020">
    <property type="term" value="C:membrane"/>
    <property type="evidence" value="ECO:0007669"/>
    <property type="project" value="UniProtKB-SubCell"/>
</dbReference>
<dbReference type="PANTHER" id="PTHR22911">
    <property type="entry name" value="ACYL-MALONYL CONDENSING ENZYME-RELATED"/>
    <property type="match status" value="1"/>
</dbReference>
<feature type="transmembrane region" description="Helical" evidence="5">
    <location>
        <begin position="117"/>
        <end position="135"/>
    </location>
</feature>
<feature type="transmembrane region" description="Helical" evidence="5">
    <location>
        <begin position="147"/>
        <end position="166"/>
    </location>
</feature>
<evidence type="ECO:0000256" key="5">
    <source>
        <dbReference type="SAM" id="Phobius"/>
    </source>
</evidence>
<evidence type="ECO:0000313" key="8">
    <source>
        <dbReference type="Proteomes" id="UP000199531"/>
    </source>
</evidence>
<feature type="transmembrane region" description="Helical" evidence="5">
    <location>
        <begin position="261"/>
        <end position="280"/>
    </location>
</feature>
<dbReference type="EMBL" id="FOCW01000001">
    <property type="protein sequence ID" value="SEN34781.1"/>
    <property type="molecule type" value="Genomic_DNA"/>
</dbReference>
<dbReference type="PANTHER" id="PTHR22911:SF6">
    <property type="entry name" value="SOLUTE CARRIER FAMILY 35 MEMBER G1"/>
    <property type="match status" value="1"/>
</dbReference>
<dbReference type="STRING" id="1121117.SAMN02745977_01171"/>
<evidence type="ECO:0000256" key="1">
    <source>
        <dbReference type="ARBA" id="ARBA00004141"/>
    </source>
</evidence>
<proteinExistence type="predicted"/>
<dbReference type="Proteomes" id="UP000199531">
    <property type="component" value="Unassembled WGS sequence"/>
</dbReference>
<dbReference type="Pfam" id="PF00892">
    <property type="entry name" value="EamA"/>
    <property type="match status" value="2"/>
</dbReference>
<dbReference type="AlphaFoldDB" id="A0A1H8FSJ9"/>
<feature type="domain" description="EamA" evidence="6">
    <location>
        <begin position="3"/>
        <end position="135"/>
    </location>
</feature>
<accession>A0A1H8FSJ9</accession>
<feature type="transmembrane region" description="Helical" evidence="5">
    <location>
        <begin position="90"/>
        <end position="110"/>
    </location>
</feature>
<feature type="transmembrane region" description="Helical" evidence="5">
    <location>
        <begin position="178"/>
        <end position="199"/>
    </location>
</feature>
<reference evidence="7 8" key="1">
    <citation type="submission" date="2016-10" db="EMBL/GenBank/DDBJ databases">
        <authorList>
            <person name="de Groot N.N."/>
        </authorList>
    </citation>
    <scope>NUCLEOTIDE SEQUENCE [LARGE SCALE GENOMIC DNA]</scope>
    <source>
        <strain evidence="7 8">DSM 15123</strain>
    </source>
</reference>
<evidence type="ECO:0000259" key="6">
    <source>
        <dbReference type="Pfam" id="PF00892"/>
    </source>
</evidence>
<feature type="transmembrane region" description="Helical" evidence="5">
    <location>
        <begin position="64"/>
        <end position="84"/>
    </location>
</feature>
<gene>
    <name evidence="7" type="ORF">SAMN02745977_01171</name>
</gene>
<keyword evidence="2 5" id="KW-0812">Transmembrane</keyword>
<feature type="domain" description="EamA" evidence="6">
    <location>
        <begin position="146"/>
        <end position="273"/>
    </location>
</feature>
<dbReference type="Gene3D" id="1.10.3730.20">
    <property type="match status" value="1"/>
</dbReference>
<evidence type="ECO:0000256" key="3">
    <source>
        <dbReference type="ARBA" id="ARBA00022989"/>
    </source>
</evidence>
<evidence type="ECO:0000256" key="2">
    <source>
        <dbReference type="ARBA" id="ARBA00022692"/>
    </source>
</evidence>
<dbReference type="InterPro" id="IPR037185">
    <property type="entry name" value="EmrE-like"/>
</dbReference>
<keyword evidence="3 5" id="KW-1133">Transmembrane helix</keyword>